<name>A0ABT2BX35_9BURK</name>
<feature type="transmembrane region" description="Helical" evidence="1">
    <location>
        <begin position="275"/>
        <end position="296"/>
    </location>
</feature>
<keyword evidence="1" id="KW-0812">Transmembrane</keyword>
<sequence>MRIMGMGLGAAGICAAILMASAAAMGTLGTVQGVRLLAGFASLALALVWSFLFVPGSIRMNSPANAWLLPRQRRRMLQMTTVYWLLVTAGMAFGIGHWIALPAVALSVLGLALLCAGNKHVVILLVLGGNWPWLSRVVLPPAWGDAATGGAAALVLGLFVVPAAMWGLRWLYPARGDAYIARRADQIRRVSHFDQCGVDKQPAPDGMAWHGNLAFYLVALRCNLRRADPGAMLLHALGPSAHWTAWIGGLVTLLIAGGVIRLVLVWTHAAGVQSLVGWMMSVGPALLALTIAFSTAQYGQQLRRTQGEQALLRLTPLAGDAAVLNRRLAGRVLRQALGCWAALTVAMLAVSLLIDAGPDALLRQLGLCSLAGQVAMMGLLGDYANGTGGWHLMLGLRAGALAGVQALVAVGLGRLTGTTPWPWLIEISLAVYLVQLRLDWKRMLAAPPAFPAGRMA</sequence>
<dbReference type="EMBL" id="JANUHC010000003">
    <property type="protein sequence ID" value="MCS0629601.1"/>
    <property type="molecule type" value="Genomic_DNA"/>
</dbReference>
<feature type="transmembrane region" description="Helical" evidence="1">
    <location>
        <begin position="245"/>
        <end position="269"/>
    </location>
</feature>
<feature type="transmembrane region" description="Helical" evidence="1">
    <location>
        <begin position="336"/>
        <end position="354"/>
    </location>
</feature>
<evidence type="ECO:0008006" key="4">
    <source>
        <dbReference type="Google" id="ProtNLM"/>
    </source>
</evidence>
<dbReference type="Proteomes" id="UP001165263">
    <property type="component" value="Unassembled WGS sequence"/>
</dbReference>
<protein>
    <recommendedName>
        <fullName evidence="4">ABC transporter permease</fullName>
    </recommendedName>
</protein>
<evidence type="ECO:0000256" key="1">
    <source>
        <dbReference type="SAM" id="Phobius"/>
    </source>
</evidence>
<feature type="transmembrane region" description="Helical" evidence="1">
    <location>
        <begin position="81"/>
        <end position="100"/>
    </location>
</feature>
<dbReference type="RefSeq" id="WP_259448731.1">
    <property type="nucleotide sequence ID" value="NZ_CP119520.1"/>
</dbReference>
<keyword evidence="3" id="KW-1185">Reference proteome</keyword>
<comment type="caution">
    <text evidence="2">The sequence shown here is derived from an EMBL/GenBank/DDBJ whole genome shotgun (WGS) entry which is preliminary data.</text>
</comment>
<organism evidence="2 3">
    <name type="scientific">Telluria mixta</name>
    <dbReference type="NCBI Taxonomy" id="34071"/>
    <lineage>
        <taxon>Bacteria</taxon>
        <taxon>Pseudomonadati</taxon>
        <taxon>Pseudomonadota</taxon>
        <taxon>Betaproteobacteria</taxon>
        <taxon>Burkholderiales</taxon>
        <taxon>Oxalobacteraceae</taxon>
        <taxon>Telluria group</taxon>
        <taxon>Telluria</taxon>
    </lineage>
</organism>
<reference evidence="2" key="1">
    <citation type="submission" date="2022-08" db="EMBL/GenBank/DDBJ databases">
        <title>Reclassification of Massilia species as members of the genera Telluria, Duganella, Pseudoduganella, Mokoshia gen. nov. and Zemynaea gen. nov. using orthogonal and non-orthogonal genome-based approaches.</title>
        <authorList>
            <person name="Bowman J.P."/>
        </authorList>
    </citation>
    <scope>NUCLEOTIDE SEQUENCE</scope>
    <source>
        <strain evidence="2">LMG 11547</strain>
    </source>
</reference>
<evidence type="ECO:0000313" key="2">
    <source>
        <dbReference type="EMBL" id="MCS0629601.1"/>
    </source>
</evidence>
<gene>
    <name evidence="2" type="ORF">NX786_09670</name>
</gene>
<feature type="transmembrane region" description="Helical" evidence="1">
    <location>
        <begin position="36"/>
        <end position="54"/>
    </location>
</feature>
<accession>A0ABT2BX35</accession>
<feature type="transmembrane region" description="Helical" evidence="1">
    <location>
        <begin position="146"/>
        <end position="168"/>
    </location>
</feature>
<evidence type="ECO:0000313" key="3">
    <source>
        <dbReference type="Proteomes" id="UP001165263"/>
    </source>
</evidence>
<keyword evidence="1" id="KW-1133">Transmembrane helix</keyword>
<keyword evidence="1" id="KW-0472">Membrane</keyword>
<proteinExistence type="predicted"/>